<dbReference type="KEGG" id="epa:110233823"/>
<dbReference type="PANTHER" id="PTHR34529:SF1">
    <property type="entry name" value="AP-1 COMPLEX-ASSOCIATED REGULATORY PROTEIN"/>
    <property type="match status" value="1"/>
</dbReference>
<dbReference type="OMA" id="ESAELEW"/>
<name>A0A913WVN0_EXADI</name>
<evidence type="ECO:0000313" key="2">
    <source>
        <dbReference type="EnsemblMetazoa" id="XP_020894811.1"/>
    </source>
</evidence>
<dbReference type="AlphaFoldDB" id="A0A913WVN0"/>
<dbReference type="EnsemblMetazoa" id="XM_021039152.2">
    <property type="protein sequence ID" value="XP_020894811.1"/>
    <property type="gene ID" value="LOC110233823"/>
</dbReference>
<dbReference type="GO" id="GO:0035650">
    <property type="term" value="F:AP-1 adaptor complex binding"/>
    <property type="evidence" value="ECO:0007669"/>
    <property type="project" value="InterPro"/>
</dbReference>
<dbReference type="OrthoDB" id="10069720at2759"/>
<dbReference type="GO" id="GO:0005829">
    <property type="term" value="C:cytosol"/>
    <property type="evidence" value="ECO:0007669"/>
    <property type="project" value="GOC"/>
</dbReference>
<protein>
    <recommendedName>
        <fullName evidence="4">AP-1 complex-associated regulatory protein</fullName>
    </recommendedName>
</protein>
<dbReference type="GO" id="GO:0048203">
    <property type="term" value="P:vesicle targeting, trans-Golgi to endosome"/>
    <property type="evidence" value="ECO:0007669"/>
    <property type="project" value="InterPro"/>
</dbReference>
<proteinExistence type="predicted"/>
<dbReference type="GeneID" id="110233823"/>
<dbReference type="InterPro" id="IPR031483">
    <property type="entry name" value="AP1AR"/>
</dbReference>
<evidence type="ECO:0000313" key="3">
    <source>
        <dbReference type="Proteomes" id="UP000887567"/>
    </source>
</evidence>
<dbReference type="GO" id="GO:1900025">
    <property type="term" value="P:negative regulation of substrate adhesion-dependent cell spreading"/>
    <property type="evidence" value="ECO:0007669"/>
    <property type="project" value="InterPro"/>
</dbReference>
<accession>A0A913WVN0</accession>
<organism evidence="2 3">
    <name type="scientific">Exaiptasia diaphana</name>
    <name type="common">Tropical sea anemone</name>
    <name type="synonym">Aiptasia pulchella</name>
    <dbReference type="NCBI Taxonomy" id="2652724"/>
    <lineage>
        <taxon>Eukaryota</taxon>
        <taxon>Metazoa</taxon>
        <taxon>Cnidaria</taxon>
        <taxon>Anthozoa</taxon>
        <taxon>Hexacorallia</taxon>
        <taxon>Actiniaria</taxon>
        <taxon>Aiptasiidae</taxon>
        <taxon>Exaiptasia</taxon>
    </lineage>
</organism>
<dbReference type="GO" id="GO:2000146">
    <property type="term" value="P:negative regulation of cell motility"/>
    <property type="evidence" value="ECO:0007669"/>
    <property type="project" value="InterPro"/>
</dbReference>
<evidence type="ECO:0000256" key="1">
    <source>
        <dbReference type="SAM" id="MobiDB-lite"/>
    </source>
</evidence>
<keyword evidence="3" id="KW-1185">Reference proteome</keyword>
<dbReference type="GO" id="GO:0034315">
    <property type="term" value="P:regulation of Arp2/3 complex-mediated actin nucleation"/>
    <property type="evidence" value="ECO:0007669"/>
    <property type="project" value="InterPro"/>
</dbReference>
<dbReference type="RefSeq" id="XP_020894811.1">
    <property type="nucleotide sequence ID" value="XM_021039152.2"/>
</dbReference>
<dbReference type="Pfam" id="PF15745">
    <property type="entry name" value="AP1AR"/>
    <property type="match status" value="1"/>
</dbReference>
<evidence type="ECO:0008006" key="4">
    <source>
        <dbReference type="Google" id="ProtNLM"/>
    </source>
</evidence>
<dbReference type="Proteomes" id="UP000887567">
    <property type="component" value="Unplaced"/>
</dbReference>
<reference evidence="2" key="1">
    <citation type="submission" date="2022-11" db="UniProtKB">
        <authorList>
            <consortium name="EnsemblMetazoa"/>
        </authorList>
    </citation>
    <scope>IDENTIFICATION</scope>
</reference>
<feature type="compositionally biased region" description="Polar residues" evidence="1">
    <location>
        <begin position="135"/>
        <end position="144"/>
    </location>
</feature>
<dbReference type="PANTHER" id="PTHR34529">
    <property type="entry name" value="AP-1 COMPLEX-ASSOCIATED REGULATORY PROTEIN"/>
    <property type="match status" value="1"/>
</dbReference>
<feature type="region of interest" description="Disordered" evidence="1">
    <location>
        <begin position="117"/>
        <end position="144"/>
    </location>
</feature>
<sequence>MASCWSGCWTGFTDSLRSLRRTLYLAGPGSGNRARYNEAKATVEFETLIDDDDCEFETAPSFTRRLLTEEEQYLVNQRRYDQLVHKQRQIDHEIDAQLRNEEDKIRREEEALYEAKRQAARAAKQSRNYEENKKPSYQNNTQVNSKLSENTTLSSWTSDDGLSIDSAELDAEDFDSFLEKVKARSLNPSKQTGATTSTTAVSNGVIANGWDSFTNSVEPTKAVGKSSIDAFKILDLSPVESDDRATDVDR</sequence>